<proteinExistence type="inferred from homology"/>
<feature type="binding site" evidence="10">
    <location>
        <begin position="302"/>
        <end position="309"/>
    </location>
    <ligand>
        <name>ATP</name>
        <dbReference type="ChEBI" id="CHEBI:30616"/>
    </ligand>
</feature>
<dbReference type="GO" id="GO:0016459">
    <property type="term" value="C:myosin complex"/>
    <property type="evidence" value="ECO:0007669"/>
    <property type="project" value="UniProtKB-KW"/>
</dbReference>
<reference evidence="15" key="1">
    <citation type="submission" date="2022-04" db="EMBL/GenBank/DDBJ databases">
        <title>Carnegiea gigantea Genome sequencing and assembly v2.</title>
        <authorList>
            <person name="Copetti D."/>
            <person name="Sanderson M.J."/>
            <person name="Burquez A."/>
            <person name="Wojciechowski M.F."/>
        </authorList>
    </citation>
    <scope>NUCLEOTIDE SEQUENCE</scope>
    <source>
        <strain evidence="15">SGP5-SGP5p</strain>
        <tissue evidence="15">Aerial part</tissue>
    </source>
</reference>
<evidence type="ECO:0000256" key="3">
    <source>
        <dbReference type="ARBA" id="ARBA00022840"/>
    </source>
</evidence>
<dbReference type="Gene3D" id="1.20.120.720">
    <property type="entry name" value="Myosin VI head, motor domain, U50 subdomain"/>
    <property type="match status" value="1"/>
</dbReference>
<dbReference type="Gene3D" id="6.20.240.20">
    <property type="match status" value="1"/>
</dbReference>
<evidence type="ECO:0000256" key="6">
    <source>
        <dbReference type="ARBA" id="ARBA00023123"/>
    </source>
</evidence>
<evidence type="ECO:0008006" key="17">
    <source>
        <dbReference type="Google" id="ProtNLM"/>
    </source>
</evidence>
<evidence type="ECO:0000256" key="10">
    <source>
        <dbReference type="PROSITE-ProRule" id="PRU00782"/>
    </source>
</evidence>
<dbReference type="Proteomes" id="UP001153076">
    <property type="component" value="Unassembled WGS sequence"/>
</dbReference>
<accession>A0A9Q1QBP7</accession>
<evidence type="ECO:0000256" key="7">
    <source>
        <dbReference type="ARBA" id="ARBA00023175"/>
    </source>
</evidence>
<dbReference type="GO" id="GO:0005737">
    <property type="term" value="C:cytoplasm"/>
    <property type="evidence" value="ECO:0007669"/>
    <property type="project" value="TreeGrafter"/>
</dbReference>
<dbReference type="GO" id="GO:0016020">
    <property type="term" value="C:membrane"/>
    <property type="evidence" value="ECO:0007669"/>
    <property type="project" value="TreeGrafter"/>
</dbReference>
<dbReference type="PANTHER" id="PTHR13140:SF706">
    <property type="entry name" value="DILUTE CLASS UNCONVENTIONAL MYOSIN, ISOFORM C"/>
    <property type="match status" value="1"/>
</dbReference>
<feature type="region of interest" description="Disordered" evidence="12">
    <location>
        <begin position="1151"/>
        <end position="1188"/>
    </location>
</feature>
<dbReference type="GO" id="GO:0000146">
    <property type="term" value="F:microfilament motor activity"/>
    <property type="evidence" value="ECO:0007669"/>
    <property type="project" value="TreeGrafter"/>
</dbReference>
<feature type="compositionally biased region" description="Low complexity" evidence="12">
    <location>
        <begin position="38"/>
        <end position="54"/>
    </location>
</feature>
<evidence type="ECO:0000256" key="2">
    <source>
        <dbReference type="ARBA" id="ARBA00022741"/>
    </source>
</evidence>
<evidence type="ECO:0000313" key="15">
    <source>
        <dbReference type="EMBL" id="KAJ8436227.1"/>
    </source>
</evidence>
<evidence type="ECO:0000256" key="5">
    <source>
        <dbReference type="ARBA" id="ARBA00023054"/>
    </source>
</evidence>
<dbReference type="SMART" id="SM00242">
    <property type="entry name" value="MYSc"/>
    <property type="match status" value="1"/>
</dbReference>
<dbReference type="CDD" id="cd01383">
    <property type="entry name" value="MYSc_Myo8"/>
    <property type="match status" value="1"/>
</dbReference>
<evidence type="ECO:0000256" key="12">
    <source>
        <dbReference type="SAM" id="MobiDB-lite"/>
    </source>
</evidence>
<dbReference type="InterPro" id="IPR004009">
    <property type="entry name" value="SH3_Myosin"/>
</dbReference>
<dbReference type="Pfam" id="PF25369">
    <property type="entry name" value="SH3_VIII-1_N"/>
    <property type="match status" value="1"/>
</dbReference>
<dbReference type="Gene3D" id="1.20.5.190">
    <property type="match status" value="1"/>
</dbReference>
<dbReference type="Pfam" id="PF00063">
    <property type="entry name" value="Myosin_head"/>
    <property type="match status" value="2"/>
</dbReference>
<keyword evidence="1" id="KW-0677">Repeat</keyword>
<name>A0A9Q1QBP7_9CARY</name>
<dbReference type="SUPFAM" id="SSF52540">
    <property type="entry name" value="P-loop containing nucleoside triphosphate hydrolases"/>
    <property type="match status" value="1"/>
</dbReference>
<dbReference type="FunFam" id="1.10.10.820:FF:000001">
    <property type="entry name" value="Myosin heavy chain"/>
    <property type="match status" value="1"/>
</dbReference>
<keyword evidence="8 10" id="KW-0009">Actin-binding</keyword>
<feature type="region of interest" description="Disordered" evidence="12">
    <location>
        <begin position="997"/>
        <end position="1017"/>
    </location>
</feature>
<keyword evidence="2 10" id="KW-0547">Nucleotide-binding</keyword>
<feature type="compositionally biased region" description="Basic and acidic residues" evidence="12">
    <location>
        <begin position="61"/>
        <end position="73"/>
    </location>
</feature>
<dbReference type="PROSITE" id="PS50096">
    <property type="entry name" value="IQ"/>
    <property type="match status" value="2"/>
</dbReference>
<gene>
    <name evidence="15" type="ORF">Cgig2_023402</name>
</gene>
<keyword evidence="16" id="KW-1185">Reference proteome</keyword>
<dbReference type="InterPro" id="IPR000048">
    <property type="entry name" value="IQ_motif_EF-hand-BS"/>
</dbReference>
<dbReference type="GO" id="GO:0007015">
    <property type="term" value="P:actin filament organization"/>
    <property type="evidence" value="ECO:0007669"/>
    <property type="project" value="TreeGrafter"/>
</dbReference>
<evidence type="ECO:0000259" key="13">
    <source>
        <dbReference type="PROSITE" id="PS51456"/>
    </source>
</evidence>
<feature type="domain" description="Myosin N-terminal SH3-like" evidence="14">
    <location>
        <begin position="158"/>
        <end position="207"/>
    </location>
</feature>
<keyword evidence="5 11" id="KW-0175">Coiled coil</keyword>
<keyword evidence="7 10" id="KW-0505">Motor protein</keyword>
<dbReference type="Gene3D" id="1.20.58.530">
    <property type="match status" value="1"/>
</dbReference>
<dbReference type="InterPro" id="IPR036022">
    <property type="entry name" value="MYSc_Myo8"/>
</dbReference>
<dbReference type="OrthoDB" id="6108017at2759"/>
<feature type="domain" description="Myosin motor" evidence="13">
    <location>
        <begin position="211"/>
        <end position="946"/>
    </location>
</feature>
<dbReference type="GO" id="GO:0005524">
    <property type="term" value="F:ATP binding"/>
    <property type="evidence" value="ECO:0007669"/>
    <property type="project" value="UniProtKB-UniRule"/>
</dbReference>
<dbReference type="Pfam" id="PF00612">
    <property type="entry name" value="IQ"/>
    <property type="match status" value="1"/>
</dbReference>
<dbReference type="InterPro" id="IPR001609">
    <property type="entry name" value="Myosin_head_motor_dom-like"/>
</dbReference>
<organism evidence="15 16">
    <name type="scientific">Carnegiea gigantea</name>
    <dbReference type="NCBI Taxonomy" id="171969"/>
    <lineage>
        <taxon>Eukaryota</taxon>
        <taxon>Viridiplantae</taxon>
        <taxon>Streptophyta</taxon>
        <taxon>Embryophyta</taxon>
        <taxon>Tracheophyta</taxon>
        <taxon>Spermatophyta</taxon>
        <taxon>Magnoliopsida</taxon>
        <taxon>eudicotyledons</taxon>
        <taxon>Gunneridae</taxon>
        <taxon>Pentapetalae</taxon>
        <taxon>Caryophyllales</taxon>
        <taxon>Cactineae</taxon>
        <taxon>Cactaceae</taxon>
        <taxon>Cactoideae</taxon>
        <taxon>Echinocereeae</taxon>
        <taxon>Carnegiea</taxon>
    </lineage>
</organism>
<evidence type="ECO:0000256" key="1">
    <source>
        <dbReference type="ARBA" id="ARBA00022737"/>
    </source>
</evidence>
<keyword evidence="4" id="KW-0112">Calmodulin-binding</keyword>
<dbReference type="PROSITE" id="PS51456">
    <property type="entry name" value="MYOSIN_MOTOR"/>
    <property type="match status" value="1"/>
</dbReference>
<feature type="compositionally biased region" description="Basic residues" evidence="12">
    <location>
        <begin position="998"/>
        <end position="1013"/>
    </location>
</feature>
<dbReference type="FunFam" id="1.20.120.720:FF:000028">
    <property type="entry name" value="Myosin IE heavy chain"/>
    <property type="match status" value="1"/>
</dbReference>
<comment type="caution">
    <text evidence="15">The sequence shown here is derived from an EMBL/GenBank/DDBJ whole genome shotgun (WGS) entry which is preliminary data.</text>
</comment>
<dbReference type="PROSITE" id="PS51844">
    <property type="entry name" value="SH3_LIKE"/>
    <property type="match status" value="1"/>
</dbReference>
<evidence type="ECO:0000256" key="11">
    <source>
        <dbReference type="SAM" id="Coils"/>
    </source>
</evidence>
<evidence type="ECO:0000256" key="9">
    <source>
        <dbReference type="ARBA" id="ARBA00060862"/>
    </source>
</evidence>
<dbReference type="GO" id="GO:0030048">
    <property type="term" value="P:actin filament-based movement"/>
    <property type="evidence" value="ECO:0007669"/>
    <property type="project" value="UniProtKB-ARBA"/>
</dbReference>
<feature type="region of interest" description="Disordered" evidence="12">
    <location>
        <begin position="18"/>
        <end position="119"/>
    </location>
</feature>
<protein>
    <recommendedName>
        <fullName evidence="17">Myosin-2</fullName>
    </recommendedName>
</protein>
<evidence type="ECO:0000259" key="14">
    <source>
        <dbReference type="PROSITE" id="PS51844"/>
    </source>
</evidence>
<dbReference type="SMART" id="SM00015">
    <property type="entry name" value="IQ"/>
    <property type="match status" value="3"/>
</dbReference>
<feature type="region of interest" description="Actin-binding" evidence="10">
    <location>
        <begin position="826"/>
        <end position="848"/>
    </location>
</feature>
<dbReference type="InterPro" id="IPR036961">
    <property type="entry name" value="Kinesin_motor_dom_sf"/>
</dbReference>
<keyword evidence="6 10" id="KW-0518">Myosin</keyword>
<feature type="region of interest" description="Disordered" evidence="12">
    <location>
        <begin position="124"/>
        <end position="143"/>
    </location>
</feature>
<dbReference type="EMBL" id="JAKOGI010000355">
    <property type="protein sequence ID" value="KAJ8436227.1"/>
    <property type="molecule type" value="Genomic_DNA"/>
</dbReference>
<dbReference type="Gene3D" id="1.10.10.820">
    <property type="match status" value="1"/>
</dbReference>
<dbReference type="GO" id="GO:0005516">
    <property type="term" value="F:calmodulin binding"/>
    <property type="evidence" value="ECO:0007669"/>
    <property type="project" value="UniProtKB-KW"/>
</dbReference>
<evidence type="ECO:0000313" key="16">
    <source>
        <dbReference type="Proteomes" id="UP001153076"/>
    </source>
</evidence>
<evidence type="ECO:0000256" key="8">
    <source>
        <dbReference type="ARBA" id="ARBA00023203"/>
    </source>
</evidence>
<dbReference type="PANTHER" id="PTHR13140">
    <property type="entry name" value="MYOSIN"/>
    <property type="match status" value="1"/>
</dbReference>
<dbReference type="PRINTS" id="PR00193">
    <property type="entry name" value="MYOSINHEAVY"/>
</dbReference>
<comment type="similarity">
    <text evidence="9">Belongs to the TRAFAC class myosin-kinesin ATPase superfamily. Myosin family. Plant myosin class VIII subfamily.</text>
</comment>
<sequence>MLSTSAPPVMMRSSLEEMLENLRRMEEQPKDIPPALPSRPTSRARLPSSRRSLPVGFKVGAGDDGKRKSDEIGRSASVSVSVASNEESMAAVKEESMRRKNSFGSSKKKMKADQSPYGLVDEERESVAGGGGSGGAVMSTSTHAPHSDWHDNIDYFVKKKLRVWCRLPSGQWELARIKSTSGKESFVQLASGNVIQVSTIELLPANPDILEGVDDLIQLSYLNEPSVLYNLQYRYSHDMIYSKAGPVLIAINPFKAVQLYGSDLIATYRQKLTDSPHVYATADAAYTEMMRDGVNQSIIISGESGAGKTETAKIAMQYLATLGGGGNGIECEVLETSCILEAFGNAKTSRNDNSSRFGKLIEIHFSTAGKICGALIQTCKSPYEVYVLFNFFVLALTDLLFFSWLIPNLNLWTVLLEKSRVVQLASGERSYHVFYQLCAGALPDLRGSHHRLFAAAERLNIRVANEYNYLSQSNCMVIDGVDDALNFHKLQLCPFPQNIITITNHVFSPQNALDTVRIGKEDQERIFATLAAVLWLGNISFQVVDNENHIEVVTDEALGIVANLMGCSQQDLILVLSTRNIQAGKDSIAKWLTLQQAMDTRDALAKFIYAKLFDWLVEQVNKSLEVGNWRTGRSISILDIYGFESFQKNSFEQFCINYANERLQQHFNRHLFKLEQEDYEADGIDWTKVDFEDNQECLDLFEKKPLGLLSLLDEESNFPKATDLTFANKLEQHLSDNSCFRSGRDGAFSIRHYAGQVLYETRGFLEKNRDPLPSDSINLLLSSSCPLMQQFASDSHNRPQQPPGQNVQSAMDSQKRSVATKFKHQLYKLMQGLEHTTPHFIRCIKPNNEQLPDIYEKDLVLQQLRCCGVLEVVRIARCGYPNRITHQDFASRYGFLLSGKNISQDPLSISVAILQQFKIQPELYQVGYTKLFFRTGQIGSLEDIRKRVLQSVIGLQKSYRGHKALSQFLELKAGVSTLQSFIRGENARTKYASMLQNRKSHSQRHKHKHKRSASKAFDEQQKAIIQLQSVIRGWLTRRHFDNMHGSEDSYVESATTMKELDGKIMESKGLPSANIMVADNVVEELQRRIERAESSLAQKEQENATLRSQLQQYEMKWSEYEAKMRTMEDSWQKQITSLQISLAAAKKSLASENGAGQAGRQEASPSPRSYDSDDLSMGPPTPGATTPTKYSNLIAEVREANGSGLNPVNCLAKEFEQQRQVFDDDARALFDVRASQRTSGMNSYDELRRLKMRFEVWKKEYKMRLKETRAALHKLGHSDVEKHRRKWWGKFSAKKH</sequence>
<feature type="compositionally biased region" description="Polar residues" evidence="12">
    <location>
        <begin position="803"/>
        <end position="812"/>
    </location>
</feature>
<dbReference type="InterPro" id="IPR057535">
    <property type="entry name" value="MYO1-3_N_SH3"/>
</dbReference>
<evidence type="ECO:0000256" key="4">
    <source>
        <dbReference type="ARBA" id="ARBA00022860"/>
    </source>
</evidence>
<dbReference type="GO" id="GO:0051015">
    <property type="term" value="F:actin filament binding"/>
    <property type="evidence" value="ECO:0007669"/>
    <property type="project" value="TreeGrafter"/>
</dbReference>
<keyword evidence="3 10" id="KW-0067">ATP-binding</keyword>
<feature type="compositionally biased region" description="Low complexity" evidence="12">
    <location>
        <begin position="75"/>
        <end position="91"/>
    </location>
</feature>
<dbReference type="InterPro" id="IPR027417">
    <property type="entry name" value="P-loop_NTPase"/>
</dbReference>
<feature type="coiled-coil region" evidence="11">
    <location>
        <begin position="1075"/>
        <end position="1130"/>
    </location>
</feature>
<dbReference type="FunFam" id="1.20.58.530:FF:000013">
    <property type="entry name" value="Unconventional myosin-XIX"/>
    <property type="match status" value="1"/>
</dbReference>
<feature type="region of interest" description="Disordered" evidence="12">
    <location>
        <begin position="793"/>
        <end position="814"/>
    </location>
</feature>
<feature type="compositionally biased region" description="Basic and acidic residues" evidence="12">
    <location>
        <begin position="20"/>
        <end position="30"/>
    </location>
</feature>
<dbReference type="Gene3D" id="3.40.850.10">
    <property type="entry name" value="Kinesin motor domain"/>
    <property type="match status" value="2"/>
</dbReference>